<evidence type="ECO:0000259" key="3">
    <source>
        <dbReference type="Pfam" id="PF08031"/>
    </source>
</evidence>
<protein>
    <submittedName>
        <fullName evidence="4">Berberine bridge enzyme-like 1</fullName>
    </submittedName>
</protein>
<gene>
    <name evidence="4" type="ORF">Salat_2052300</name>
</gene>
<feature type="domain" description="Berberine/berberine-like" evidence="3">
    <location>
        <begin position="76"/>
        <end position="133"/>
    </location>
</feature>
<comment type="caution">
    <text evidence="4">The sequence shown here is derived from an EMBL/GenBank/DDBJ whole genome shotgun (WGS) entry which is preliminary data.</text>
</comment>
<dbReference type="InterPro" id="IPR012951">
    <property type="entry name" value="BBE"/>
</dbReference>
<keyword evidence="5" id="KW-1185">Reference proteome</keyword>
<keyword evidence="1" id="KW-0285">Flavoprotein</keyword>
<dbReference type="Pfam" id="PF08031">
    <property type="entry name" value="BBE"/>
    <property type="match status" value="1"/>
</dbReference>
<dbReference type="InterPro" id="IPR016169">
    <property type="entry name" value="FAD-bd_PCMH_sub2"/>
</dbReference>
<dbReference type="GO" id="GO:0016491">
    <property type="term" value="F:oxidoreductase activity"/>
    <property type="evidence" value="ECO:0007669"/>
    <property type="project" value="InterPro"/>
</dbReference>
<evidence type="ECO:0000313" key="5">
    <source>
        <dbReference type="Proteomes" id="UP001293254"/>
    </source>
</evidence>
<dbReference type="EMBL" id="JACGWO010000008">
    <property type="protein sequence ID" value="KAK4421018.1"/>
    <property type="molecule type" value="Genomic_DNA"/>
</dbReference>
<evidence type="ECO:0000313" key="4">
    <source>
        <dbReference type="EMBL" id="KAK4421018.1"/>
    </source>
</evidence>
<keyword evidence="2" id="KW-0274">FAD</keyword>
<reference evidence="4" key="1">
    <citation type="submission" date="2020-06" db="EMBL/GenBank/DDBJ databases">
        <authorList>
            <person name="Li T."/>
            <person name="Hu X."/>
            <person name="Zhang T."/>
            <person name="Song X."/>
            <person name="Zhang H."/>
            <person name="Dai N."/>
            <person name="Sheng W."/>
            <person name="Hou X."/>
            <person name="Wei L."/>
        </authorList>
    </citation>
    <scope>NUCLEOTIDE SEQUENCE</scope>
    <source>
        <strain evidence="4">3651</strain>
        <tissue evidence="4">Leaf</tissue>
    </source>
</reference>
<evidence type="ECO:0000256" key="1">
    <source>
        <dbReference type="ARBA" id="ARBA00022630"/>
    </source>
</evidence>
<evidence type="ECO:0000256" key="2">
    <source>
        <dbReference type="ARBA" id="ARBA00022827"/>
    </source>
</evidence>
<dbReference type="GO" id="GO:0050660">
    <property type="term" value="F:flavin adenine dinucleotide binding"/>
    <property type="evidence" value="ECO:0007669"/>
    <property type="project" value="InterPro"/>
</dbReference>
<accession>A0AAE1Y0U1</accession>
<dbReference type="Gene3D" id="3.30.465.10">
    <property type="match status" value="1"/>
</dbReference>
<sequence length="141" mass="16073">MKELETPILKFFPYGGIMNDISPSAKPFPHRAGNIALVEIATNWNQTGAEAATYYINLTRKFYGYITPFVSKSREAYLNYRDFDLGIKHNGPNSYSEAASYGLKYFKNNFDRLVEIKSKVDPEDFFRNEQSIPVLPLTGSI</sequence>
<dbReference type="Proteomes" id="UP001293254">
    <property type="component" value="Unassembled WGS sequence"/>
</dbReference>
<dbReference type="PANTHER" id="PTHR32448">
    <property type="entry name" value="OS08G0158400 PROTEIN"/>
    <property type="match status" value="1"/>
</dbReference>
<reference evidence="4" key="2">
    <citation type="journal article" date="2024" name="Plant">
        <title>Genomic evolution and insights into agronomic trait innovations of Sesamum species.</title>
        <authorList>
            <person name="Miao H."/>
            <person name="Wang L."/>
            <person name="Qu L."/>
            <person name="Liu H."/>
            <person name="Sun Y."/>
            <person name="Le M."/>
            <person name="Wang Q."/>
            <person name="Wei S."/>
            <person name="Zheng Y."/>
            <person name="Lin W."/>
            <person name="Duan Y."/>
            <person name="Cao H."/>
            <person name="Xiong S."/>
            <person name="Wang X."/>
            <person name="Wei L."/>
            <person name="Li C."/>
            <person name="Ma Q."/>
            <person name="Ju M."/>
            <person name="Zhao R."/>
            <person name="Li G."/>
            <person name="Mu C."/>
            <person name="Tian Q."/>
            <person name="Mei H."/>
            <person name="Zhang T."/>
            <person name="Gao T."/>
            <person name="Zhang H."/>
        </authorList>
    </citation>
    <scope>NUCLEOTIDE SEQUENCE</scope>
    <source>
        <strain evidence="4">3651</strain>
    </source>
</reference>
<dbReference type="Gene3D" id="3.40.462.20">
    <property type="match status" value="1"/>
</dbReference>
<proteinExistence type="predicted"/>
<name>A0AAE1Y0U1_9LAMI</name>
<dbReference type="AlphaFoldDB" id="A0AAE1Y0U1"/>
<organism evidence="4 5">
    <name type="scientific">Sesamum alatum</name>
    <dbReference type="NCBI Taxonomy" id="300844"/>
    <lineage>
        <taxon>Eukaryota</taxon>
        <taxon>Viridiplantae</taxon>
        <taxon>Streptophyta</taxon>
        <taxon>Embryophyta</taxon>
        <taxon>Tracheophyta</taxon>
        <taxon>Spermatophyta</taxon>
        <taxon>Magnoliopsida</taxon>
        <taxon>eudicotyledons</taxon>
        <taxon>Gunneridae</taxon>
        <taxon>Pentapetalae</taxon>
        <taxon>asterids</taxon>
        <taxon>lamiids</taxon>
        <taxon>Lamiales</taxon>
        <taxon>Pedaliaceae</taxon>
        <taxon>Sesamum</taxon>
    </lineage>
</organism>